<reference evidence="1" key="1">
    <citation type="journal article" date="2014" name="Int. J. Syst. Evol. Microbiol.">
        <title>Complete genome sequence of Corynebacterium casei LMG S-19264T (=DSM 44701T), isolated from a smear-ripened cheese.</title>
        <authorList>
            <consortium name="US DOE Joint Genome Institute (JGI-PGF)"/>
            <person name="Walter F."/>
            <person name="Albersmeier A."/>
            <person name="Kalinowski J."/>
            <person name="Ruckert C."/>
        </authorList>
    </citation>
    <scope>NUCLEOTIDE SEQUENCE</scope>
    <source>
        <strain evidence="1">CGMCC 1.15367</strain>
    </source>
</reference>
<comment type="caution">
    <text evidence="1">The sequence shown here is derived from an EMBL/GenBank/DDBJ whole genome shotgun (WGS) entry which is preliminary data.</text>
</comment>
<dbReference type="Proteomes" id="UP000644699">
    <property type="component" value="Unassembled WGS sequence"/>
</dbReference>
<proteinExistence type="predicted"/>
<evidence type="ECO:0000313" key="2">
    <source>
        <dbReference type="Proteomes" id="UP000644699"/>
    </source>
</evidence>
<dbReference type="RefSeq" id="WP_188908366.1">
    <property type="nucleotide sequence ID" value="NZ_BMIQ01000003.1"/>
</dbReference>
<name>A0A917E4F0_9HYPH</name>
<sequence length="205" mass="23897">MNEYNIIGEQNLTNPYWHEAYKPHLVDRIEVRLLCFEINNIVSASMSQQRSGDLLDEGEEKPDFSPLERLCYAMAETELSKRLLRMALLVRTFDDTMLRFEQAEAYEAHKRDIELRHIGFGATLKGKEDITNTIRECCNKIIHADDVRPVYKTEDDRYDAKARWGMEGTIEFEGTQGNSEWQISIFILELLEGIIELIEFGEKRS</sequence>
<evidence type="ECO:0000313" key="1">
    <source>
        <dbReference type="EMBL" id="GGE02585.1"/>
    </source>
</evidence>
<dbReference type="EMBL" id="BMIQ01000003">
    <property type="protein sequence ID" value="GGE02585.1"/>
    <property type="molecule type" value="Genomic_DNA"/>
</dbReference>
<reference evidence="1" key="2">
    <citation type="submission" date="2020-09" db="EMBL/GenBank/DDBJ databases">
        <authorList>
            <person name="Sun Q."/>
            <person name="Zhou Y."/>
        </authorList>
    </citation>
    <scope>NUCLEOTIDE SEQUENCE</scope>
    <source>
        <strain evidence="1">CGMCC 1.15367</strain>
    </source>
</reference>
<protein>
    <submittedName>
        <fullName evidence="1">Uncharacterized protein</fullName>
    </submittedName>
</protein>
<organism evidence="1 2">
    <name type="scientific">Aureimonas endophytica</name>
    <dbReference type="NCBI Taxonomy" id="2027858"/>
    <lineage>
        <taxon>Bacteria</taxon>
        <taxon>Pseudomonadati</taxon>
        <taxon>Pseudomonadota</taxon>
        <taxon>Alphaproteobacteria</taxon>
        <taxon>Hyphomicrobiales</taxon>
        <taxon>Aurantimonadaceae</taxon>
        <taxon>Aureimonas</taxon>
    </lineage>
</organism>
<dbReference type="AlphaFoldDB" id="A0A917E4F0"/>
<keyword evidence="2" id="KW-1185">Reference proteome</keyword>
<accession>A0A917E4F0</accession>
<gene>
    <name evidence="1" type="ORF">GCM10011390_21850</name>
</gene>